<dbReference type="RefSeq" id="WP_184747302.1">
    <property type="nucleotide sequence ID" value="NZ_JACHGJ010000005.1"/>
</dbReference>
<accession>A0A841RBH7</accession>
<name>A0A841RBH7_9SPIO</name>
<feature type="chain" id="PRO_5032434173" evidence="1">
    <location>
        <begin position="23"/>
        <end position="134"/>
    </location>
</feature>
<reference evidence="2 3" key="1">
    <citation type="submission" date="2020-08" db="EMBL/GenBank/DDBJ databases">
        <title>Genomic Encyclopedia of Type Strains, Phase IV (KMG-IV): sequencing the most valuable type-strain genomes for metagenomic binning, comparative biology and taxonomic classification.</title>
        <authorList>
            <person name="Goeker M."/>
        </authorList>
    </citation>
    <scope>NUCLEOTIDE SEQUENCE [LARGE SCALE GENOMIC DNA]</scope>
    <source>
        <strain evidence="2 3">DSM 2461</strain>
    </source>
</reference>
<comment type="caution">
    <text evidence="2">The sequence shown here is derived from an EMBL/GenBank/DDBJ whole genome shotgun (WGS) entry which is preliminary data.</text>
</comment>
<dbReference type="AlphaFoldDB" id="A0A841RBH7"/>
<evidence type="ECO:0000313" key="3">
    <source>
        <dbReference type="Proteomes" id="UP000587760"/>
    </source>
</evidence>
<keyword evidence="3" id="KW-1185">Reference proteome</keyword>
<dbReference type="Proteomes" id="UP000587760">
    <property type="component" value="Unassembled WGS sequence"/>
</dbReference>
<gene>
    <name evidence="2" type="ORF">HNR50_002729</name>
</gene>
<sequence>MKHKIITVLLILFIFTGISVFADTAESDLYVKTIYIVKVYNDNHGFRVDYQNSNMKLYSIYMPQKWFGEAAGYGEVVYGNHPSAPYMSVWYKEGKVDHFRLYVKEDFNDPSWGTFPLTGVNEDLFQVEELTIIY</sequence>
<protein>
    <submittedName>
        <fullName evidence="2">Uncharacterized protein</fullName>
    </submittedName>
</protein>
<feature type="signal peptide" evidence="1">
    <location>
        <begin position="1"/>
        <end position="22"/>
    </location>
</feature>
<proteinExistence type="predicted"/>
<keyword evidence="1" id="KW-0732">Signal</keyword>
<organism evidence="2 3">
    <name type="scientific">Spirochaeta isovalerica</name>
    <dbReference type="NCBI Taxonomy" id="150"/>
    <lineage>
        <taxon>Bacteria</taxon>
        <taxon>Pseudomonadati</taxon>
        <taxon>Spirochaetota</taxon>
        <taxon>Spirochaetia</taxon>
        <taxon>Spirochaetales</taxon>
        <taxon>Spirochaetaceae</taxon>
        <taxon>Spirochaeta</taxon>
    </lineage>
</organism>
<evidence type="ECO:0000313" key="2">
    <source>
        <dbReference type="EMBL" id="MBB6481056.1"/>
    </source>
</evidence>
<evidence type="ECO:0000256" key="1">
    <source>
        <dbReference type="SAM" id="SignalP"/>
    </source>
</evidence>
<dbReference type="EMBL" id="JACHGJ010000005">
    <property type="protein sequence ID" value="MBB6481056.1"/>
    <property type="molecule type" value="Genomic_DNA"/>
</dbReference>